<dbReference type="EMBL" id="HG994367">
    <property type="protein sequence ID" value="CAF1697271.1"/>
    <property type="molecule type" value="Genomic_DNA"/>
</dbReference>
<organism evidence="1">
    <name type="scientific">Brassica napus</name>
    <name type="common">Rape</name>
    <dbReference type="NCBI Taxonomy" id="3708"/>
    <lineage>
        <taxon>Eukaryota</taxon>
        <taxon>Viridiplantae</taxon>
        <taxon>Streptophyta</taxon>
        <taxon>Embryophyta</taxon>
        <taxon>Tracheophyta</taxon>
        <taxon>Spermatophyta</taxon>
        <taxon>Magnoliopsida</taxon>
        <taxon>eudicotyledons</taxon>
        <taxon>Gunneridae</taxon>
        <taxon>Pentapetalae</taxon>
        <taxon>rosids</taxon>
        <taxon>malvids</taxon>
        <taxon>Brassicales</taxon>
        <taxon>Brassicaceae</taxon>
        <taxon>Brassiceae</taxon>
        <taxon>Brassica</taxon>
    </lineage>
</organism>
<name>A0A816HY95_BRANA</name>
<dbReference type="AlphaFoldDB" id="A0A816HY95"/>
<sequence>MNIWFQVPINKEMRVSFSLMWGSKEILILICNTQRKEKEKCENVTRQYLSWAVCYE</sequence>
<reference evidence="1" key="1">
    <citation type="submission" date="2021-01" db="EMBL/GenBank/DDBJ databases">
        <authorList>
            <consortium name="Genoscope - CEA"/>
            <person name="William W."/>
        </authorList>
    </citation>
    <scope>NUCLEOTIDE SEQUENCE</scope>
</reference>
<dbReference type="Proteomes" id="UP001295469">
    <property type="component" value="Chromosome C03"/>
</dbReference>
<evidence type="ECO:0000313" key="1">
    <source>
        <dbReference type="EMBL" id="CAF1697271.1"/>
    </source>
</evidence>
<protein>
    <submittedName>
        <fullName evidence="1">(rape) hypothetical protein</fullName>
    </submittedName>
</protein>
<proteinExistence type="predicted"/>
<accession>A0A816HY95</accession>
<gene>
    <name evidence="1" type="ORF">DARMORV10_C03P06870.1</name>
</gene>